<dbReference type="InterPro" id="IPR036291">
    <property type="entry name" value="NAD(P)-bd_dom_sf"/>
</dbReference>
<organism evidence="5 6">
    <name type="scientific">Aspergillus mulundensis</name>
    <dbReference type="NCBI Taxonomy" id="1810919"/>
    <lineage>
        <taxon>Eukaryota</taxon>
        <taxon>Fungi</taxon>
        <taxon>Dikarya</taxon>
        <taxon>Ascomycota</taxon>
        <taxon>Pezizomycotina</taxon>
        <taxon>Eurotiomycetes</taxon>
        <taxon>Eurotiomycetidae</taxon>
        <taxon>Eurotiales</taxon>
        <taxon>Aspergillaceae</taxon>
        <taxon>Aspergillus</taxon>
        <taxon>Aspergillus subgen. Nidulantes</taxon>
    </lineage>
</organism>
<reference evidence="5 6" key="1">
    <citation type="journal article" date="2018" name="IMA Fungus">
        <title>IMA Genome-F 9: Draft genome sequence of Annulohypoxylon stygium, Aspergillus mulundensis, Berkeleyomyces basicola (syn. Thielaviopsis basicola), Ceratocystis smalleyi, two Cercospora beticola strains, Coleophoma cylindrospora, Fusarium fracticaudum, Phialophora cf. hyalina, and Morchella septimelata.</title>
        <authorList>
            <person name="Wingfield B.D."/>
            <person name="Bills G.F."/>
            <person name="Dong Y."/>
            <person name="Huang W."/>
            <person name="Nel W.J."/>
            <person name="Swalarsk-Parry B.S."/>
            <person name="Vaghefi N."/>
            <person name="Wilken P.M."/>
            <person name="An Z."/>
            <person name="de Beer Z.W."/>
            <person name="De Vos L."/>
            <person name="Chen L."/>
            <person name="Duong T.A."/>
            <person name="Gao Y."/>
            <person name="Hammerbacher A."/>
            <person name="Kikkert J.R."/>
            <person name="Li Y."/>
            <person name="Li H."/>
            <person name="Li K."/>
            <person name="Li Q."/>
            <person name="Liu X."/>
            <person name="Ma X."/>
            <person name="Naidoo K."/>
            <person name="Pethybridge S.J."/>
            <person name="Sun J."/>
            <person name="Steenkamp E.T."/>
            <person name="van der Nest M.A."/>
            <person name="van Wyk S."/>
            <person name="Wingfield M.J."/>
            <person name="Xiong C."/>
            <person name="Yue Q."/>
            <person name="Zhang X."/>
        </authorList>
    </citation>
    <scope>NUCLEOTIDE SEQUENCE [LARGE SCALE GENOMIC DNA]</scope>
    <source>
        <strain evidence="5 6">DSM 5745</strain>
    </source>
</reference>
<proteinExistence type="inferred from homology"/>
<evidence type="ECO:0000313" key="5">
    <source>
        <dbReference type="EMBL" id="RDW68858.1"/>
    </source>
</evidence>
<dbReference type="PANTHER" id="PTHR44229">
    <property type="entry name" value="15-HYDROXYPROSTAGLANDIN DEHYDROGENASE [NAD(+)]"/>
    <property type="match status" value="1"/>
</dbReference>
<dbReference type="PRINTS" id="PR00080">
    <property type="entry name" value="SDRFAMILY"/>
</dbReference>
<protein>
    <submittedName>
        <fullName evidence="5">Uncharacterized protein</fullName>
    </submittedName>
</protein>
<dbReference type="AlphaFoldDB" id="A0A3D8R4G8"/>
<dbReference type="PROSITE" id="PS00061">
    <property type="entry name" value="ADH_SHORT"/>
    <property type="match status" value="1"/>
</dbReference>
<evidence type="ECO:0000256" key="4">
    <source>
        <dbReference type="RuleBase" id="RU000363"/>
    </source>
</evidence>
<keyword evidence="6" id="KW-1185">Reference proteome</keyword>
<gene>
    <name evidence="5" type="ORF">DSM5745_08618</name>
</gene>
<dbReference type="GO" id="GO:0016491">
    <property type="term" value="F:oxidoreductase activity"/>
    <property type="evidence" value="ECO:0007669"/>
    <property type="project" value="UniProtKB-KW"/>
</dbReference>
<dbReference type="PANTHER" id="PTHR44229:SF4">
    <property type="entry name" value="15-HYDROXYPROSTAGLANDIN DEHYDROGENASE [NAD(+)]"/>
    <property type="match status" value="1"/>
</dbReference>
<name>A0A3D8R4G8_9EURO</name>
<evidence type="ECO:0000256" key="2">
    <source>
        <dbReference type="ARBA" id="ARBA00022857"/>
    </source>
</evidence>
<dbReference type="PRINTS" id="PR00081">
    <property type="entry name" value="GDHRDH"/>
</dbReference>
<dbReference type="SUPFAM" id="SSF51735">
    <property type="entry name" value="NAD(P)-binding Rossmann-fold domains"/>
    <property type="match status" value="1"/>
</dbReference>
<dbReference type="GO" id="GO:0005737">
    <property type="term" value="C:cytoplasm"/>
    <property type="evidence" value="ECO:0007669"/>
    <property type="project" value="TreeGrafter"/>
</dbReference>
<dbReference type="InterPro" id="IPR002347">
    <property type="entry name" value="SDR_fam"/>
</dbReference>
<dbReference type="STRING" id="1810919.A0A3D8R4G8"/>
<comment type="caution">
    <text evidence="5">The sequence shown here is derived from an EMBL/GenBank/DDBJ whole genome shotgun (WGS) entry which is preliminary data.</text>
</comment>
<dbReference type="Pfam" id="PF00106">
    <property type="entry name" value="adh_short"/>
    <property type="match status" value="1"/>
</dbReference>
<dbReference type="Proteomes" id="UP000256690">
    <property type="component" value="Unassembled WGS sequence"/>
</dbReference>
<dbReference type="EMBL" id="PVWQ01000011">
    <property type="protein sequence ID" value="RDW68858.1"/>
    <property type="molecule type" value="Genomic_DNA"/>
</dbReference>
<dbReference type="OrthoDB" id="5371740at2759"/>
<dbReference type="Gene3D" id="3.40.50.720">
    <property type="entry name" value="NAD(P)-binding Rossmann-like Domain"/>
    <property type="match status" value="1"/>
</dbReference>
<sequence>MDSSEHRVAIVVGATSGIGVDIARDLAKRGWKIACVGRRIEAGEAMLRELSRAGDNVRFFPADISNYNQYANVFKEVRKLWGRIDALCANAGIVDTSSIYISDWKKEHKSVDEIPPAPELDVVDINYKGVVYGTQLATHFMRHNPQPGGRIVVTGSIGGVFPHRTYPVYCGTKAAVNQFVRGVAPLLKAKENIYINVVMPGAVDTPIVPPEMTAAVTPECLTPVETVLKAYRTFLEDTTGMTGQLLECSAEKLVYYSLPEYGNGHVTKRAVTVWEPLFRMLHGEDSQLPDAIP</sequence>
<dbReference type="CDD" id="cd05323">
    <property type="entry name" value="ADH_SDR_c_like"/>
    <property type="match status" value="1"/>
</dbReference>
<keyword evidence="3" id="KW-0560">Oxidoreductase</keyword>
<dbReference type="GO" id="GO:0044550">
    <property type="term" value="P:secondary metabolite biosynthetic process"/>
    <property type="evidence" value="ECO:0007669"/>
    <property type="project" value="UniProtKB-ARBA"/>
</dbReference>
<evidence type="ECO:0000256" key="1">
    <source>
        <dbReference type="ARBA" id="ARBA00006484"/>
    </source>
</evidence>
<evidence type="ECO:0000313" key="6">
    <source>
        <dbReference type="Proteomes" id="UP000256690"/>
    </source>
</evidence>
<dbReference type="RefSeq" id="XP_026600647.1">
    <property type="nucleotide sequence ID" value="XM_026750634.1"/>
</dbReference>
<dbReference type="InterPro" id="IPR020904">
    <property type="entry name" value="Sc_DH/Rdtase_CS"/>
</dbReference>
<dbReference type="GeneID" id="38118988"/>
<evidence type="ECO:0000256" key="3">
    <source>
        <dbReference type="ARBA" id="ARBA00023002"/>
    </source>
</evidence>
<accession>A0A3D8R4G8</accession>
<keyword evidence="2" id="KW-0521">NADP</keyword>
<comment type="similarity">
    <text evidence="1 4">Belongs to the short-chain dehydrogenases/reductases (SDR) family.</text>
</comment>